<name>A0A0V0YPQ0_9BILA</name>
<dbReference type="EMBL" id="JYDQ01004269">
    <property type="protein sequence ID" value="KRY02075.1"/>
    <property type="molecule type" value="Genomic_DNA"/>
</dbReference>
<reference evidence="1 2" key="1">
    <citation type="submission" date="2015-01" db="EMBL/GenBank/DDBJ databases">
        <title>Evolution of Trichinella species and genotypes.</title>
        <authorList>
            <person name="Korhonen P.K."/>
            <person name="Edoardo P."/>
            <person name="Giuseppe L.R."/>
            <person name="Gasser R.B."/>
        </authorList>
    </citation>
    <scope>NUCLEOTIDE SEQUENCE [LARGE SCALE GENOMIC DNA]</scope>
    <source>
        <strain evidence="1">ISS2496</strain>
    </source>
</reference>
<comment type="caution">
    <text evidence="1">The sequence shown here is derived from an EMBL/GenBank/DDBJ whole genome shotgun (WGS) entry which is preliminary data.</text>
</comment>
<evidence type="ECO:0000313" key="2">
    <source>
        <dbReference type="Proteomes" id="UP000054783"/>
    </source>
</evidence>
<feature type="non-terminal residue" evidence="1">
    <location>
        <position position="84"/>
    </location>
</feature>
<gene>
    <name evidence="1" type="ORF">T12_4547</name>
</gene>
<dbReference type="Proteomes" id="UP000054783">
    <property type="component" value="Unassembled WGS sequence"/>
</dbReference>
<protein>
    <submittedName>
        <fullName evidence="1">Uncharacterized protein</fullName>
    </submittedName>
</protein>
<accession>A0A0V0YPQ0</accession>
<proteinExistence type="predicted"/>
<dbReference type="AlphaFoldDB" id="A0A0V0YPQ0"/>
<keyword evidence="2" id="KW-1185">Reference proteome</keyword>
<evidence type="ECO:0000313" key="1">
    <source>
        <dbReference type="EMBL" id="KRY02075.1"/>
    </source>
</evidence>
<organism evidence="1 2">
    <name type="scientific">Trichinella patagoniensis</name>
    <dbReference type="NCBI Taxonomy" id="990121"/>
    <lineage>
        <taxon>Eukaryota</taxon>
        <taxon>Metazoa</taxon>
        <taxon>Ecdysozoa</taxon>
        <taxon>Nematoda</taxon>
        <taxon>Enoplea</taxon>
        <taxon>Dorylaimia</taxon>
        <taxon>Trichinellida</taxon>
        <taxon>Trichinellidae</taxon>
        <taxon>Trichinella</taxon>
    </lineage>
</organism>
<sequence>MFRVRWAKSVLKENRYFTTMVIPEAKSKTAGANVTAKNEPWVLASQVDQCFFITDPSKPNRVVVRRGKRKIIGMDGVANEQDFD</sequence>